<evidence type="ECO:0000313" key="11">
    <source>
        <dbReference type="EMBL" id="VFJ91224.1"/>
    </source>
</evidence>
<organism evidence="11">
    <name type="scientific">Candidatus Kentrum eta</name>
    <dbReference type="NCBI Taxonomy" id="2126337"/>
    <lineage>
        <taxon>Bacteria</taxon>
        <taxon>Pseudomonadati</taxon>
        <taxon>Pseudomonadota</taxon>
        <taxon>Gammaproteobacteria</taxon>
        <taxon>Candidatus Kentrum</taxon>
    </lineage>
</organism>
<evidence type="ECO:0000313" key="10">
    <source>
        <dbReference type="EMBL" id="VFJ89171.1"/>
    </source>
</evidence>
<evidence type="ECO:0000259" key="9">
    <source>
        <dbReference type="PROSITE" id="PS50198"/>
    </source>
</evidence>
<keyword evidence="5 7" id="KW-0697">Rotamase</keyword>
<dbReference type="InterPro" id="IPR046357">
    <property type="entry name" value="PPIase_dom_sf"/>
</dbReference>
<comment type="catalytic activity">
    <reaction evidence="1">
        <text>[protein]-peptidylproline (omega=180) = [protein]-peptidylproline (omega=0)</text>
        <dbReference type="Rhea" id="RHEA:16237"/>
        <dbReference type="Rhea" id="RHEA-COMP:10747"/>
        <dbReference type="Rhea" id="RHEA-COMP:10748"/>
        <dbReference type="ChEBI" id="CHEBI:83833"/>
        <dbReference type="ChEBI" id="CHEBI:83834"/>
        <dbReference type="EC" id="5.2.1.8"/>
    </reaction>
</comment>
<dbReference type="InterPro" id="IPR027304">
    <property type="entry name" value="Trigger_fact/SurA_dom_sf"/>
</dbReference>
<dbReference type="GO" id="GO:0003755">
    <property type="term" value="F:peptidyl-prolyl cis-trans isomerase activity"/>
    <property type="evidence" value="ECO:0007669"/>
    <property type="project" value="UniProtKB-KW"/>
</dbReference>
<dbReference type="InterPro" id="IPR023058">
    <property type="entry name" value="PPIase_PpiC_CS"/>
</dbReference>
<evidence type="ECO:0000313" key="12">
    <source>
        <dbReference type="EMBL" id="VFJ97713.1"/>
    </source>
</evidence>
<dbReference type="Gene3D" id="3.10.50.40">
    <property type="match status" value="1"/>
</dbReference>
<dbReference type="PANTHER" id="PTHR47245">
    <property type="entry name" value="PEPTIDYLPROLYL ISOMERASE"/>
    <property type="match status" value="1"/>
</dbReference>
<keyword evidence="4" id="KW-0732">Signal</keyword>
<dbReference type="EMBL" id="CAADFJ010000015">
    <property type="protein sequence ID" value="VFJ97713.1"/>
    <property type="molecule type" value="Genomic_DNA"/>
</dbReference>
<evidence type="ECO:0000256" key="7">
    <source>
        <dbReference type="PROSITE-ProRule" id="PRU00278"/>
    </source>
</evidence>
<comment type="similarity">
    <text evidence="2">Belongs to the PpiC/parvulin rotamase family.</text>
</comment>
<dbReference type="InterPro" id="IPR000297">
    <property type="entry name" value="PPIase_PpiC"/>
</dbReference>
<dbReference type="PROSITE" id="PS50198">
    <property type="entry name" value="PPIC_PPIASE_2"/>
    <property type="match status" value="1"/>
</dbReference>
<evidence type="ECO:0000256" key="8">
    <source>
        <dbReference type="SAM" id="Phobius"/>
    </source>
</evidence>
<evidence type="ECO:0000256" key="1">
    <source>
        <dbReference type="ARBA" id="ARBA00000971"/>
    </source>
</evidence>
<dbReference type="InterPro" id="IPR050245">
    <property type="entry name" value="PrsA_foldase"/>
</dbReference>
<accession>A0A450UFF7</accession>
<keyword evidence="8" id="KW-0472">Membrane</keyword>
<feature type="transmembrane region" description="Helical" evidence="8">
    <location>
        <begin position="12"/>
        <end position="31"/>
    </location>
</feature>
<evidence type="ECO:0000256" key="6">
    <source>
        <dbReference type="ARBA" id="ARBA00023235"/>
    </source>
</evidence>
<dbReference type="SUPFAM" id="SSF54534">
    <property type="entry name" value="FKBP-like"/>
    <property type="match status" value="1"/>
</dbReference>
<evidence type="ECO:0000256" key="3">
    <source>
        <dbReference type="ARBA" id="ARBA00013194"/>
    </source>
</evidence>
<name>A0A450UFF7_9GAMM</name>
<keyword evidence="8" id="KW-1133">Transmembrane helix</keyword>
<feature type="domain" description="PpiC" evidence="9">
    <location>
        <begin position="161"/>
        <end position="264"/>
    </location>
</feature>
<sequence>MDDRTEKASVLLVVANAVILLLLGVMLTFLFTEELARERDQGAHWAKVLMHDKSTVTLPLIRQAIEELDSEERKKALGDKTLFQRFVHDRVVRQSILTAVKDDEGLREDPDLNHRMGRIAEQVLVDAYLERKLDAGLLKDFPSEKEVRAFYNRNHDRFRIEERLHAWQIFFVLPQEASDKEFKKVMGNARAVVKKLRTRKLSFSDAAAQYSEHELSRSSGGYLGVFDVSQLLPILKKTFIELDEGEISDPVRSNTGLHILKRGEKIPARIRPFEQVREEIRTEMQTLALDELREKVLSEVYKSHGEPVQASVVEQWRRVLRQDALDPGGETPALGPEEPVLKSGIRNIEGKLR</sequence>
<dbReference type="AlphaFoldDB" id="A0A450UFF7"/>
<dbReference type="Pfam" id="PF13145">
    <property type="entry name" value="Rotamase_2"/>
    <property type="match status" value="1"/>
</dbReference>
<gene>
    <name evidence="10" type="ORF">BECKH772A_GA0070896_1001315</name>
    <name evidence="11" type="ORF">BECKH772B_GA0070898_1001511</name>
    <name evidence="12" type="ORF">BECKH772C_GA0070978_1001514</name>
</gene>
<reference evidence="11" key="1">
    <citation type="submission" date="2019-02" db="EMBL/GenBank/DDBJ databases">
        <authorList>
            <person name="Gruber-Vodicka R. H."/>
            <person name="Seah K. B. B."/>
        </authorList>
    </citation>
    <scope>NUCLEOTIDE SEQUENCE</scope>
    <source>
        <strain evidence="12">BECK_SA2B12</strain>
        <strain evidence="10">BECK_SA2B15</strain>
        <strain evidence="11">BECK_SA2B20</strain>
    </source>
</reference>
<evidence type="ECO:0000256" key="5">
    <source>
        <dbReference type="ARBA" id="ARBA00023110"/>
    </source>
</evidence>
<keyword evidence="8" id="KW-0812">Transmembrane</keyword>
<dbReference type="EC" id="5.2.1.8" evidence="3"/>
<dbReference type="EMBL" id="CAADFI010000015">
    <property type="protein sequence ID" value="VFJ91224.1"/>
    <property type="molecule type" value="Genomic_DNA"/>
</dbReference>
<proteinExistence type="inferred from homology"/>
<dbReference type="PANTHER" id="PTHR47245:SF1">
    <property type="entry name" value="FOLDASE PROTEIN PRSA"/>
    <property type="match status" value="1"/>
</dbReference>
<dbReference type="SUPFAM" id="SSF109998">
    <property type="entry name" value="Triger factor/SurA peptide-binding domain-like"/>
    <property type="match status" value="1"/>
</dbReference>
<dbReference type="PROSITE" id="PS01096">
    <property type="entry name" value="PPIC_PPIASE_1"/>
    <property type="match status" value="1"/>
</dbReference>
<evidence type="ECO:0000256" key="2">
    <source>
        <dbReference type="ARBA" id="ARBA00007656"/>
    </source>
</evidence>
<evidence type="ECO:0000256" key="4">
    <source>
        <dbReference type="ARBA" id="ARBA00022729"/>
    </source>
</evidence>
<dbReference type="EMBL" id="CAADFG010000013">
    <property type="protein sequence ID" value="VFJ89171.1"/>
    <property type="molecule type" value="Genomic_DNA"/>
</dbReference>
<protein>
    <recommendedName>
        <fullName evidence="3">peptidylprolyl isomerase</fullName>
        <ecNumber evidence="3">5.2.1.8</ecNumber>
    </recommendedName>
</protein>
<keyword evidence="6 7" id="KW-0413">Isomerase</keyword>